<dbReference type="Gene3D" id="3.40.50.300">
    <property type="entry name" value="P-loop containing nucleotide triphosphate hydrolases"/>
    <property type="match status" value="1"/>
</dbReference>
<keyword evidence="1" id="KW-0808">Transferase</keyword>
<dbReference type="GO" id="GO:0016301">
    <property type="term" value="F:kinase activity"/>
    <property type="evidence" value="ECO:0007669"/>
    <property type="project" value="UniProtKB-KW"/>
</dbReference>
<name>A0ABS2QPY7_9BACI</name>
<keyword evidence="2" id="KW-1185">Reference proteome</keyword>
<gene>
    <name evidence="1" type="ORF">JOC83_000344</name>
</gene>
<proteinExistence type="predicted"/>
<comment type="caution">
    <text evidence="1">The sequence shown here is derived from an EMBL/GenBank/DDBJ whole genome shotgun (WGS) entry which is preliminary data.</text>
</comment>
<protein>
    <submittedName>
        <fullName evidence="1">Kinase</fullName>
    </submittedName>
</protein>
<reference evidence="1 2" key="1">
    <citation type="submission" date="2021-01" db="EMBL/GenBank/DDBJ databases">
        <title>Genomic Encyclopedia of Type Strains, Phase IV (KMG-IV): sequencing the most valuable type-strain genomes for metagenomic binning, comparative biology and taxonomic classification.</title>
        <authorList>
            <person name="Goeker M."/>
        </authorList>
    </citation>
    <scope>NUCLEOTIDE SEQUENCE [LARGE SCALE GENOMIC DNA]</scope>
    <source>
        <strain evidence="1 2">DSM 104297</strain>
    </source>
</reference>
<organism evidence="1 2">
    <name type="scientific">Priestia iocasae</name>
    <dbReference type="NCBI Taxonomy" id="2291674"/>
    <lineage>
        <taxon>Bacteria</taxon>
        <taxon>Bacillati</taxon>
        <taxon>Bacillota</taxon>
        <taxon>Bacilli</taxon>
        <taxon>Bacillales</taxon>
        <taxon>Bacillaceae</taxon>
        <taxon>Priestia</taxon>
    </lineage>
</organism>
<dbReference type="SUPFAM" id="SSF52540">
    <property type="entry name" value="P-loop containing nucleoside triphosphate hydrolases"/>
    <property type="match status" value="1"/>
</dbReference>
<sequence>MKPLGTLYFFCGKMGAGKSTKSKQLAIDKHAVLLSEDEWISSLYPNQVASFEDYLKFSAQLKPLVKKHVQNILSVGTNVVMDFPANTHKLRKWFLDMASEVNASHQLIFLNLTNEQCLRQIAQRRNEQPERAAFDTEAVFIHVTKFFEAPEASEGLNILEISEKESQGVQHSVIEPERTDY</sequence>
<evidence type="ECO:0000313" key="1">
    <source>
        <dbReference type="EMBL" id="MBM7701518.1"/>
    </source>
</evidence>
<dbReference type="Pfam" id="PF13671">
    <property type="entry name" value="AAA_33"/>
    <property type="match status" value="1"/>
</dbReference>
<dbReference type="Proteomes" id="UP000809829">
    <property type="component" value="Unassembled WGS sequence"/>
</dbReference>
<keyword evidence="1" id="KW-0418">Kinase</keyword>
<dbReference type="EMBL" id="JAFBFC010000001">
    <property type="protein sequence ID" value="MBM7701518.1"/>
    <property type="molecule type" value="Genomic_DNA"/>
</dbReference>
<dbReference type="InterPro" id="IPR027417">
    <property type="entry name" value="P-loop_NTPase"/>
</dbReference>
<evidence type="ECO:0000313" key="2">
    <source>
        <dbReference type="Proteomes" id="UP000809829"/>
    </source>
</evidence>
<dbReference type="RefSeq" id="WP_205182886.1">
    <property type="nucleotide sequence ID" value="NZ_JAFBFC010000001.1"/>
</dbReference>
<accession>A0ABS2QPY7</accession>